<sequence length="707" mass="79404">MKGILLAAAIVLWATAAKAQKQDSVKNYQLEQVIVNASRSQSKLGDIPRKIDVLTKNDLQASPADNVGDLLKKTVAVDIIEYPGIKASIGMRGFAPSTDNKYNVLLINGIPAGTENFGTLDIGNLQQVEVMKGPYSSLYGTNAMGGVINLVTPKSSGKLAGSVRGGFGSFNTSQLSGHIGGNLTNKLSFDLNLSGLDQNSDYQTGKNSLLHRSAIEKEILDPSTFDKKYPNTSYKKYNEGLRLGYRFSDKVEANYYQRLFAGRDVMTNGTIYGVYGNSKKDITRWSHGLNVAVNENRHKLSVSPYFSREVNDYYNIAGTSDFVETENVYKEFGVMATDKWLLGKHNLVYGIDWNNKQYESKRWADVSERTAPYQPNYRNGALGVFAEGNLNFLQDKLQISAGIRYDNINFHLFATPEMQIDALSENHHVVNPHLAAQYRINSNWRVFTGYGTGFHSPDAFQKAGSYSYSSSYGKYNYKGNPNLKPEKSRSFDGGFAYANRDNGLSGNLTYFDTHHQDMIDYDRSNPDYTTFKNTSKAHMNGLEAGFAYDFGASSDYAWSLRLFANATYLLHAKSEDNGVKSKLKYVRKANANFGIEYRDFKHWQTRLSGRYIGHRYEDNWLYTYDYATYEVIPYTTADGTAVRPSLINDSVLKHPQFLVFDWTGSYTFAENYTIGVTVSNLLDEIYTEKDGYPMPGRSVGGTFTWRF</sequence>
<evidence type="ECO:0000259" key="13">
    <source>
        <dbReference type="Pfam" id="PF00593"/>
    </source>
</evidence>
<organism evidence="15 16">
    <name type="scientific">Prolixibacter bellariivorans</name>
    <dbReference type="NCBI Taxonomy" id="314319"/>
    <lineage>
        <taxon>Bacteria</taxon>
        <taxon>Pseudomonadati</taxon>
        <taxon>Bacteroidota</taxon>
        <taxon>Bacteroidia</taxon>
        <taxon>Marinilabiliales</taxon>
        <taxon>Prolixibacteraceae</taxon>
        <taxon>Prolixibacter</taxon>
    </lineage>
</organism>
<reference evidence="15 16" key="1">
    <citation type="submission" date="2019-10" db="EMBL/GenBank/DDBJ databases">
        <title>Prolixibacter strains distinguished by the presence of nitrate reductase genes were adept at nitrate-dependent anaerobic corrosion of metallic iron and carbon steel.</title>
        <authorList>
            <person name="Iino T."/>
            <person name="Shono N."/>
            <person name="Ito K."/>
            <person name="Nakamura R."/>
            <person name="Sueoka K."/>
            <person name="Harayama S."/>
            <person name="Ohkuma M."/>
        </authorList>
    </citation>
    <scope>NUCLEOTIDE SEQUENCE [LARGE SCALE GENOMIC DNA]</scope>
    <source>
        <strain evidence="15 16">JCM 13498</strain>
    </source>
</reference>
<evidence type="ECO:0000256" key="12">
    <source>
        <dbReference type="SAM" id="SignalP"/>
    </source>
</evidence>
<dbReference type="InterPro" id="IPR039426">
    <property type="entry name" value="TonB-dep_rcpt-like"/>
</dbReference>
<evidence type="ECO:0000256" key="6">
    <source>
        <dbReference type="ARBA" id="ARBA00023077"/>
    </source>
</evidence>
<comment type="similarity">
    <text evidence="10 11">Belongs to the TonB-dependent receptor family.</text>
</comment>
<keyword evidence="4 10" id="KW-0812">Transmembrane</keyword>
<dbReference type="Gene3D" id="2.170.130.10">
    <property type="entry name" value="TonB-dependent receptor, plug domain"/>
    <property type="match status" value="1"/>
</dbReference>
<keyword evidence="6 11" id="KW-0798">TonB box</keyword>
<keyword evidence="3 10" id="KW-1134">Transmembrane beta strand</keyword>
<dbReference type="PANTHER" id="PTHR30069:SF29">
    <property type="entry name" value="HEMOGLOBIN AND HEMOGLOBIN-HAPTOGLOBIN-BINDING PROTEIN 1-RELATED"/>
    <property type="match status" value="1"/>
</dbReference>
<evidence type="ECO:0000259" key="14">
    <source>
        <dbReference type="Pfam" id="PF07715"/>
    </source>
</evidence>
<keyword evidence="16" id="KW-1185">Reference proteome</keyword>
<evidence type="ECO:0000256" key="3">
    <source>
        <dbReference type="ARBA" id="ARBA00022452"/>
    </source>
</evidence>
<evidence type="ECO:0000256" key="1">
    <source>
        <dbReference type="ARBA" id="ARBA00004571"/>
    </source>
</evidence>
<dbReference type="AlphaFoldDB" id="A0A5M4B4X1"/>
<evidence type="ECO:0000256" key="5">
    <source>
        <dbReference type="ARBA" id="ARBA00022729"/>
    </source>
</evidence>
<dbReference type="InterPro" id="IPR000531">
    <property type="entry name" value="Beta-barrel_TonB"/>
</dbReference>
<keyword evidence="7 10" id="KW-0472">Membrane</keyword>
<feature type="domain" description="TonB-dependent receptor plug" evidence="14">
    <location>
        <begin position="45"/>
        <end position="147"/>
    </location>
</feature>
<accession>A0A5M4B4X1</accession>
<dbReference type="GO" id="GO:0009279">
    <property type="term" value="C:cell outer membrane"/>
    <property type="evidence" value="ECO:0007669"/>
    <property type="project" value="UniProtKB-SubCell"/>
</dbReference>
<comment type="subcellular location">
    <subcellularLocation>
        <location evidence="1 10">Cell outer membrane</location>
        <topology evidence="1 10">Multi-pass membrane protein</topology>
    </subcellularLocation>
</comment>
<gene>
    <name evidence="15" type="ORF">PbJCM13498_40820</name>
</gene>
<dbReference type="InterPro" id="IPR037066">
    <property type="entry name" value="Plug_dom_sf"/>
</dbReference>
<name>A0A5M4B4X1_9BACT</name>
<keyword evidence="2 10" id="KW-0813">Transport</keyword>
<comment type="caution">
    <text evidence="15">The sequence shown here is derived from an EMBL/GenBank/DDBJ whole genome shotgun (WGS) entry which is preliminary data.</text>
</comment>
<dbReference type="InterPro" id="IPR012910">
    <property type="entry name" value="Plug_dom"/>
</dbReference>
<keyword evidence="8 15" id="KW-0675">Receptor</keyword>
<dbReference type="GO" id="GO:0044718">
    <property type="term" value="P:siderophore transmembrane transport"/>
    <property type="evidence" value="ECO:0007669"/>
    <property type="project" value="TreeGrafter"/>
</dbReference>
<dbReference type="GO" id="GO:0015344">
    <property type="term" value="F:siderophore uptake transmembrane transporter activity"/>
    <property type="evidence" value="ECO:0007669"/>
    <property type="project" value="TreeGrafter"/>
</dbReference>
<keyword evidence="9 10" id="KW-0998">Cell outer membrane</keyword>
<evidence type="ECO:0000256" key="9">
    <source>
        <dbReference type="ARBA" id="ARBA00023237"/>
    </source>
</evidence>
<dbReference type="Pfam" id="PF07715">
    <property type="entry name" value="Plug"/>
    <property type="match status" value="1"/>
</dbReference>
<evidence type="ECO:0000313" key="15">
    <source>
        <dbReference type="EMBL" id="GET35219.1"/>
    </source>
</evidence>
<dbReference type="Proteomes" id="UP000391834">
    <property type="component" value="Unassembled WGS sequence"/>
</dbReference>
<dbReference type="PROSITE" id="PS52016">
    <property type="entry name" value="TONB_DEPENDENT_REC_3"/>
    <property type="match status" value="1"/>
</dbReference>
<dbReference type="CDD" id="cd01347">
    <property type="entry name" value="ligand_gated_channel"/>
    <property type="match status" value="1"/>
</dbReference>
<evidence type="ECO:0000256" key="2">
    <source>
        <dbReference type="ARBA" id="ARBA00022448"/>
    </source>
</evidence>
<evidence type="ECO:0000256" key="11">
    <source>
        <dbReference type="RuleBase" id="RU003357"/>
    </source>
</evidence>
<dbReference type="PANTHER" id="PTHR30069">
    <property type="entry name" value="TONB-DEPENDENT OUTER MEMBRANE RECEPTOR"/>
    <property type="match status" value="1"/>
</dbReference>
<evidence type="ECO:0000256" key="10">
    <source>
        <dbReference type="PROSITE-ProRule" id="PRU01360"/>
    </source>
</evidence>
<keyword evidence="5 12" id="KW-0732">Signal</keyword>
<proteinExistence type="inferred from homology"/>
<feature type="chain" id="PRO_5024414701" evidence="12">
    <location>
        <begin position="20"/>
        <end position="707"/>
    </location>
</feature>
<dbReference type="OrthoDB" id="1109239at2"/>
<dbReference type="Gene3D" id="2.40.170.20">
    <property type="entry name" value="TonB-dependent receptor, beta-barrel domain"/>
    <property type="match status" value="1"/>
</dbReference>
<feature type="signal peptide" evidence="12">
    <location>
        <begin position="1"/>
        <end position="19"/>
    </location>
</feature>
<dbReference type="Pfam" id="PF00593">
    <property type="entry name" value="TonB_dep_Rec_b-barrel"/>
    <property type="match status" value="1"/>
</dbReference>
<dbReference type="InterPro" id="IPR036942">
    <property type="entry name" value="Beta-barrel_TonB_sf"/>
</dbReference>
<evidence type="ECO:0000256" key="8">
    <source>
        <dbReference type="ARBA" id="ARBA00023170"/>
    </source>
</evidence>
<protein>
    <submittedName>
        <fullName evidence="15">TonB-dependent receptor</fullName>
    </submittedName>
</protein>
<feature type="domain" description="TonB-dependent receptor-like beta-barrel" evidence="13">
    <location>
        <begin position="230"/>
        <end position="681"/>
    </location>
</feature>
<evidence type="ECO:0000256" key="7">
    <source>
        <dbReference type="ARBA" id="ARBA00023136"/>
    </source>
</evidence>
<dbReference type="RefSeq" id="WP_025866082.1">
    <property type="nucleotide sequence ID" value="NZ_BLAX01000001.1"/>
</dbReference>
<evidence type="ECO:0000256" key="4">
    <source>
        <dbReference type="ARBA" id="ARBA00022692"/>
    </source>
</evidence>
<evidence type="ECO:0000313" key="16">
    <source>
        <dbReference type="Proteomes" id="UP000391834"/>
    </source>
</evidence>
<dbReference type="SUPFAM" id="SSF56935">
    <property type="entry name" value="Porins"/>
    <property type="match status" value="1"/>
</dbReference>
<dbReference type="EMBL" id="BLAX01000001">
    <property type="protein sequence ID" value="GET35219.1"/>
    <property type="molecule type" value="Genomic_DNA"/>
</dbReference>